<dbReference type="PANTHER" id="PTHR34504">
    <property type="entry name" value="ANTITOXIN HICB"/>
    <property type="match status" value="1"/>
</dbReference>
<keyword evidence="3" id="KW-1185">Reference proteome</keyword>
<sequence>MNSKYYQITAIIEKDEFGYYAYCPQLQGCQTQGDSLAEIQSNILEAIELYLSTLSEEEKKLLLQKEVSMINLGVQVA</sequence>
<reference evidence="2 3" key="1">
    <citation type="submission" date="2020-10" db="EMBL/GenBank/DDBJ databases">
        <authorList>
            <person name="Castelo-Branco R."/>
            <person name="Eusebio N."/>
            <person name="Adriana R."/>
            <person name="Vieira A."/>
            <person name="Brugerolle De Fraissinette N."/>
            <person name="Rezende De Castro R."/>
            <person name="Schneider M.P."/>
            <person name="Vasconcelos V."/>
            <person name="Leao P.N."/>
        </authorList>
    </citation>
    <scope>NUCLEOTIDE SEQUENCE [LARGE SCALE GENOMIC DNA]</scope>
    <source>
        <strain evidence="2 3">LEGE 03274</strain>
    </source>
</reference>
<evidence type="ECO:0000313" key="2">
    <source>
        <dbReference type="EMBL" id="MBE9223247.1"/>
    </source>
</evidence>
<dbReference type="InterPro" id="IPR035069">
    <property type="entry name" value="TTHA1013/TTHA0281-like"/>
</dbReference>
<evidence type="ECO:0000313" key="3">
    <source>
        <dbReference type="Proteomes" id="UP000654604"/>
    </source>
</evidence>
<dbReference type="Proteomes" id="UP000654604">
    <property type="component" value="Unassembled WGS sequence"/>
</dbReference>
<feature type="domain" description="HicB-like antitoxin of toxin-antitoxin system" evidence="1">
    <location>
        <begin position="11"/>
        <end position="67"/>
    </location>
</feature>
<proteinExistence type="predicted"/>
<dbReference type="SUPFAM" id="SSF143100">
    <property type="entry name" value="TTHA1013/TTHA0281-like"/>
    <property type="match status" value="1"/>
</dbReference>
<dbReference type="InterPro" id="IPR031807">
    <property type="entry name" value="HicB-like"/>
</dbReference>
<name>A0ABR9V5S9_9CHRO</name>
<organism evidence="2 3">
    <name type="scientific">Cyanobacterium stanieri LEGE 03274</name>
    <dbReference type="NCBI Taxonomy" id="1828756"/>
    <lineage>
        <taxon>Bacteria</taxon>
        <taxon>Bacillati</taxon>
        <taxon>Cyanobacteriota</taxon>
        <taxon>Cyanophyceae</taxon>
        <taxon>Oscillatoriophycideae</taxon>
        <taxon>Chroococcales</taxon>
        <taxon>Geminocystaceae</taxon>
        <taxon>Cyanobacterium</taxon>
    </lineage>
</organism>
<protein>
    <submittedName>
        <fullName evidence="2">Type II toxin-antitoxin system HicB family antitoxin</fullName>
    </submittedName>
</protein>
<accession>A0ABR9V5S9</accession>
<dbReference type="Pfam" id="PF15919">
    <property type="entry name" value="HicB_lk_antitox"/>
    <property type="match status" value="1"/>
</dbReference>
<comment type="caution">
    <text evidence="2">The sequence shown here is derived from an EMBL/GenBank/DDBJ whole genome shotgun (WGS) entry which is preliminary data.</text>
</comment>
<dbReference type="EMBL" id="JADEWC010000026">
    <property type="protein sequence ID" value="MBE9223247.1"/>
    <property type="molecule type" value="Genomic_DNA"/>
</dbReference>
<gene>
    <name evidence="2" type="ORF">IQ215_11120</name>
</gene>
<evidence type="ECO:0000259" key="1">
    <source>
        <dbReference type="Pfam" id="PF15919"/>
    </source>
</evidence>
<dbReference type="Gene3D" id="3.30.160.250">
    <property type="match status" value="1"/>
</dbReference>
<dbReference type="InterPro" id="IPR051404">
    <property type="entry name" value="TA_system_antitoxin"/>
</dbReference>
<dbReference type="PANTHER" id="PTHR34504:SF4">
    <property type="entry name" value="ANTITOXIN HICB"/>
    <property type="match status" value="1"/>
</dbReference>